<keyword evidence="16" id="KW-0812">Transmembrane</keyword>
<proteinExistence type="inferred from homology"/>
<feature type="transmembrane region" description="Helical" evidence="16">
    <location>
        <begin position="69"/>
        <end position="93"/>
    </location>
</feature>
<protein>
    <submittedName>
        <fullName evidence="17">Uncharacterized protein</fullName>
    </submittedName>
</protein>
<keyword evidence="18" id="KW-1185">Reference proteome</keyword>
<keyword evidence="9" id="KW-0274">FAD</keyword>
<keyword evidence="12 16" id="KW-0472">Membrane</keyword>
<keyword evidence="13" id="KW-1015">Disulfide bond</keyword>
<evidence type="ECO:0000256" key="11">
    <source>
        <dbReference type="ARBA" id="ARBA00023002"/>
    </source>
</evidence>
<evidence type="ECO:0000256" key="15">
    <source>
        <dbReference type="ARBA" id="ARBA00023284"/>
    </source>
</evidence>
<dbReference type="GO" id="GO:0016972">
    <property type="term" value="F:thiol oxidase activity"/>
    <property type="evidence" value="ECO:0007669"/>
    <property type="project" value="InterPro"/>
</dbReference>
<keyword evidence="11" id="KW-0560">Oxidoreductase</keyword>
<name>A0A8J8NH37_HALGN</name>
<evidence type="ECO:0000256" key="6">
    <source>
        <dbReference type="ARBA" id="ARBA00022630"/>
    </source>
</evidence>
<dbReference type="InterPro" id="IPR007266">
    <property type="entry name" value="Ero1"/>
</dbReference>
<evidence type="ECO:0000256" key="4">
    <source>
        <dbReference type="ARBA" id="ARBA00011802"/>
    </source>
</evidence>
<comment type="cofactor">
    <cofactor evidence="1">
        <name>FAD</name>
        <dbReference type="ChEBI" id="CHEBI:57692"/>
    </cofactor>
</comment>
<keyword evidence="6" id="KW-0285">Flavoprotein</keyword>
<dbReference type="GO" id="GO:0015035">
    <property type="term" value="F:protein-disulfide reductase activity"/>
    <property type="evidence" value="ECO:0007669"/>
    <property type="project" value="InterPro"/>
</dbReference>
<evidence type="ECO:0000256" key="2">
    <source>
        <dbReference type="ARBA" id="ARBA00004367"/>
    </source>
</evidence>
<evidence type="ECO:0000256" key="14">
    <source>
        <dbReference type="ARBA" id="ARBA00023180"/>
    </source>
</evidence>
<dbReference type="SUPFAM" id="SSF110019">
    <property type="entry name" value="ERO1-like"/>
    <property type="match status" value="1"/>
</dbReference>
<evidence type="ECO:0000256" key="16">
    <source>
        <dbReference type="SAM" id="Phobius"/>
    </source>
</evidence>
<evidence type="ECO:0000313" key="17">
    <source>
        <dbReference type="EMBL" id="TNV75046.1"/>
    </source>
</evidence>
<evidence type="ECO:0000256" key="10">
    <source>
        <dbReference type="ARBA" id="ARBA00022982"/>
    </source>
</evidence>
<evidence type="ECO:0000256" key="1">
    <source>
        <dbReference type="ARBA" id="ARBA00001974"/>
    </source>
</evidence>
<dbReference type="InterPro" id="IPR037192">
    <property type="entry name" value="ERO1-like_sf"/>
</dbReference>
<keyword evidence="8" id="KW-0256">Endoplasmic reticulum</keyword>
<evidence type="ECO:0000313" key="18">
    <source>
        <dbReference type="Proteomes" id="UP000785679"/>
    </source>
</evidence>
<gene>
    <name evidence="17" type="ORF">FGO68_gene1698</name>
</gene>
<dbReference type="EMBL" id="RRYP01016511">
    <property type="protein sequence ID" value="TNV75046.1"/>
    <property type="molecule type" value="Genomic_DNA"/>
</dbReference>
<keyword evidence="5" id="KW-0813">Transport</keyword>
<evidence type="ECO:0000256" key="9">
    <source>
        <dbReference type="ARBA" id="ARBA00022827"/>
    </source>
</evidence>
<dbReference type="PANTHER" id="PTHR12613">
    <property type="entry name" value="ERO1-RELATED"/>
    <property type="match status" value="1"/>
</dbReference>
<keyword evidence="10" id="KW-0249">Electron transport</keyword>
<reference evidence="17" key="1">
    <citation type="submission" date="2019-06" db="EMBL/GenBank/DDBJ databases">
        <authorList>
            <person name="Zheng W."/>
        </authorList>
    </citation>
    <scope>NUCLEOTIDE SEQUENCE</scope>
    <source>
        <strain evidence="17">QDHG01</strain>
    </source>
</reference>
<comment type="subunit">
    <text evidence="4">May function both as a monomer and a homodimer.</text>
</comment>
<dbReference type="PANTHER" id="PTHR12613:SF0">
    <property type="entry name" value="ERO1-LIKE PROTEIN"/>
    <property type="match status" value="1"/>
</dbReference>
<evidence type="ECO:0000256" key="8">
    <source>
        <dbReference type="ARBA" id="ARBA00022824"/>
    </source>
</evidence>
<comment type="subcellular location">
    <subcellularLocation>
        <location evidence="2">Endoplasmic reticulum membrane</location>
        <topology evidence="2">Peripheral membrane protein</topology>
        <orientation evidence="2">Lumenal side</orientation>
    </subcellularLocation>
</comment>
<sequence length="96" mass="11197">MDCVHCQRCKVNGKLQIHGLELAMNVQFDNETRILEEKYDLVAYVNTFFKISQSINSIDLMFERRQDQVYVQLLLALKIYGGLLLMSISSILLRKK</sequence>
<dbReference type="Proteomes" id="UP000785679">
    <property type="component" value="Unassembled WGS sequence"/>
</dbReference>
<dbReference type="OrthoDB" id="269384at2759"/>
<comment type="similarity">
    <text evidence="3">Belongs to the EROs family.</text>
</comment>
<dbReference type="GO" id="GO:0034975">
    <property type="term" value="P:protein folding in endoplasmic reticulum"/>
    <property type="evidence" value="ECO:0007669"/>
    <property type="project" value="InterPro"/>
</dbReference>
<evidence type="ECO:0000256" key="3">
    <source>
        <dbReference type="ARBA" id="ARBA00008277"/>
    </source>
</evidence>
<dbReference type="GO" id="GO:0071949">
    <property type="term" value="F:FAD binding"/>
    <property type="evidence" value="ECO:0007669"/>
    <property type="project" value="InterPro"/>
</dbReference>
<keyword evidence="15" id="KW-0676">Redox-active center</keyword>
<evidence type="ECO:0000256" key="12">
    <source>
        <dbReference type="ARBA" id="ARBA00023136"/>
    </source>
</evidence>
<evidence type="ECO:0000256" key="7">
    <source>
        <dbReference type="ARBA" id="ARBA00022729"/>
    </source>
</evidence>
<comment type="caution">
    <text evidence="17">The sequence shown here is derived from an EMBL/GenBank/DDBJ whole genome shotgun (WGS) entry which is preliminary data.</text>
</comment>
<accession>A0A8J8NH37</accession>
<keyword evidence="14" id="KW-0325">Glycoprotein</keyword>
<organism evidence="17 18">
    <name type="scientific">Halteria grandinella</name>
    <dbReference type="NCBI Taxonomy" id="5974"/>
    <lineage>
        <taxon>Eukaryota</taxon>
        <taxon>Sar</taxon>
        <taxon>Alveolata</taxon>
        <taxon>Ciliophora</taxon>
        <taxon>Intramacronucleata</taxon>
        <taxon>Spirotrichea</taxon>
        <taxon>Stichotrichia</taxon>
        <taxon>Sporadotrichida</taxon>
        <taxon>Halteriidae</taxon>
        <taxon>Halteria</taxon>
    </lineage>
</organism>
<dbReference type="Pfam" id="PF04137">
    <property type="entry name" value="ERO1"/>
    <property type="match status" value="1"/>
</dbReference>
<evidence type="ECO:0000256" key="5">
    <source>
        <dbReference type="ARBA" id="ARBA00022448"/>
    </source>
</evidence>
<evidence type="ECO:0000256" key="13">
    <source>
        <dbReference type="ARBA" id="ARBA00023157"/>
    </source>
</evidence>
<keyword evidence="7" id="KW-0732">Signal</keyword>
<dbReference type="AlphaFoldDB" id="A0A8J8NH37"/>
<dbReference type="GO" id="GO:0005789">
    <property type="term" value="C:endoplasmic reticulum membrane"/>
    <property type="evidence" value="ECO:0007669"/>
    <property type="project" value="UniProtKB-SubCell"/>
</dbReference>
<keyword evidence="16" id="KW-1133">Transmembrane helix</keyword>